<keyword evidence="1" id="KW-0472">Membrane</keyword>
<protein>
    <submittedName>
        <fullName evidence="3">PEGA domain-containing protein</fullName>
    </submittedName>
</protein>
<evidence type="ECO:0000313" key="4">
    <source>
        <dbReference type="Proteomes" id="UP001196980"/>
    </source>
</evidence>
<keyword evidence="1" id="KW-0812">Transmembrane</keyword>
<gene>
    <name evidence="3" type="ORF">HWQ67_08585</name>
</gene>
<feature type="domain" description="PEGA" evidence="2">
    <location>
        <begin position="88"/>
        <end position="151"/>
    </location>
</feature>
<dbReference type="InterPro" id="IPR013229">
    <property type="entry name" value="PEGA"/>
</dbReference>
<evidence type="ECO:0000259" key="2">
    <source>
        <dbReference type="Pfam" id="PF08308"/>
    </source>
</evidence>
<reference evidence="3 4" key="1">
    <citation type="journal article" date="2020" name="J Geophys Res Biogeosci">
        <title>Magnetotaxis as an Adaptation to Enable Bacterial Shuttling of Microbial Sulfur and Sulfur Cycling Across Aquatic Oxic#Anoxic Interfaces.</title>
        <authorList>
            <person name="Li J."/>
            <person name="Liu P."/>
            <person name="Wang J."/>
            <person name="Roberts A.P."/>
            <person name="Pan Y."/>
        </authorList>
    </citation>
    <scope>NUCLEOTIDE SEQUENCE [LARGE SCALE GENOMIC DNA]</scope>
    <source>
        <strain evidence="3 4">MYR-1_YQ</strain>
    </source>
</reference>
<comment type="caution">
    <text evidence="3">The sequence shown here is derived from an EMBL/GenBank/DDBJ whole genome shotgun (WGS) entry which is preliminary data.</text>
</comment>
<proteinExistence type="predicted"/>
<keyword evidence="1" id="KW-1133">Transmembrane helix</keyword>
<dbReference type="EMBL" id="JABXWD010000132">
    <property type="protein sequence ID" value="MBV6341641.1"/>
    <property type="molecule type" value="Genomic_DNA"/>
</dbReference>
<keyword evidence="4" id="KW-1185">Reference proteome</keyword>
<organism evidence="3 4">
    <name type="scientific">Candidatus Magnetobacterium casense</name>
    <dbReference type="NCBI Taxonomy" id="1455061"/>
    <lineage>
        <taxon>Bacteria</taxon>
        <taxon>Pseudomonadati</taxon>
        <taxon>Nitrospirota</taxon>
        <taxon>Thermodesulfovibrionia</taxon>
        <taxon>Thermodesulfovibrionales</taxon>
        <taxon>Candidatus Magnetobacteriaceae</taxon>
        <taxon>Candidatus Magnetobacterium</taxon>
    </lineage>
</organism>
<evidence type="ECO:0000313" key="3">
    <source>
        <dbReference type="EMBL" id="MBV6341641.1"/>
    </source>
</evidence>
<accession>A0ABS6RYC7</accession>
<dbReference type="Pfam" id="PF08308">
    <property type="entry name" value="PEGA"/>
    <property type="match status" value="1"/>
</dbReference>
<evidence type="ECO:0000256" key="1">
    <source>
        <dbReference type="SAM" id="Phobius"/>
    </source>
</evidence>
<dbReference type="Proteomes" id="UP001196980">
    <property type="component" value="Unassembled WGS sequence"/>
</dbReference>
<feature type="transmembrane region" description="Helical" evidence="1">
    <location>
        <begin position="6"/>
        <end position="23"/>
    </location>
</feature>
<dbReference type="RefSeq" id="WP_218252271.1">
    <property type="nucleotide sequence ID" value="NZ_JABXWD010000132.1"/>
</dbReference>
<sequence length="161" mass="17719">MKGLGFFGIITTVIFLWIIHYGVSYRSTAVKLKGIPVTDNARKQLVTSPTPDTMPQTTTIFPGAPFNHAADETNIQEQLPGDVLKNKGAVIIKTDPSMAKLYVDGRFLGHTPYKLNRAVGKYKITLEKSGYASKTEEITVFSGKTVIVKKTCEVKFTGIHL</sequence>
<name>A0ABS6RYC7_9BACT</name>